<dbReference type="PANTHER" id="PTHR34107:SF4">
    <property type="entry name" value="SLL1222 PROTEIN"/>
    <property type="match status" value="1"/>
</dbReference>
<gene>
    <name evidence="2" type="ORF">MBAV_004696</name>
</gene>
<name>A0A0F3GMF6_9BACT</name>
<evidence type="ECO:0000313" key="2">
    <source>
        <dbReference type="EMBL" id="KJU83110.1"/>
    </source>
</evidence>
<feature type="domain" description="Putative restriction endonuclease" evidence="1">
    <location>
        <begin position="43"/>
        <end position="198"/>
    </location>
</feature>
<dbReference type="SUPFAM" id="SSF52980">
    <property type="entry name" value="Restriction endonuclease-like"/>
    <property type="match status" value="1"/>
</dbReference>
<dbReference type="CDD" id="cd06260">
    <property type="entry name" value="DUF820-like"/>
    <property type="match status" value="1"/>
</dbReference>
<dbReference type="Gene3D" id="3.90.1570.10">
    <property type="entry name" value="tt1808, chain A"/>
    <property type="match status" value="1"/>
</dbReference>
<evidence type="ECO:0000259" key="1">
    <source>
        <dbReference type="Pfam" id="PF05685"/>
    </source>
</evidence>
<sequence length="206" mass="24199">MNKRLNSSLTKRRLNLTNLLIVVIHYTKDIPGRCKMEAFEVIEEPLTEIIDGEEIMSYSPFRRHEDIFMRLSYIIQQHIKKDKLGYIYGAPLDVILEEGINRLQPDLIFVKRENSKILQDWIRGVPDMVCEIVSKGSVTKDTAIKKDIYERYRVPEYWIVLPETQTVQVFIIEDNRYRLYCYAEGEGVIRSKAIDGLEMVRVLVVE</sequence>
<dbReference type="Proteomes" id="UP000033423">
    <property type="component" value="Unassembled WGS sequence"/>
</dbReference>
<dbReference type="InterPro" id="IPR012296">
    <property type="entry name" value="Nuclease_put_TT1808"/>
</dbReference>
<organism evidence="2 3">
    <name type="scientific">Candidatus Magnetobacterium bavaricum</name>
    <dbReference type="NCBI Taxonomy" id="29290"/>
    <lineage>
        <taxon>Bacteria</taxon>
        <taxon>Pseudomonadati</taxon>
        <taxon>Nitrospirota</taxon>
        <taxon>Thermodesulfovibrionia</taxon>
        <taxon>Thermodesulfovibrionales</taxon>
        <taxon>Candidatus Magnetobacteriaceae</taxon>
        <taxon>Candidatus Magnetobacterium</taxon>
    </lineage>
</organism>
<reference evidence="2 3" key="1">
    <citation type="submission" date="2015-02" db="EMBL/GenBank/DDBJ databases">
        <title>Single-cell genomics of uncultivated deep-branching MTB reveals a conserved set of magnetosome genes.</title>
        <authorList>
            <person name="Kolinko S."/>
            <person name="Richter M."/>
            <person name="Glockner F.O."/>
            <person name="Brachmann A."/>
            <person name="Schuler D."/>
        </authorList>
    </citation>
    <scope>NUCLEOTIDE SEQUENCE [LARGE SCALE GENOMIC DNA]</scope>
    <source>
        <strain evidence="2">TM-1</strain>
    </source>
</reference>
<keyword evidence="2" id="KW-0540">Nuclease</keyword>
<dbReference type="Pfam" id="PF05685">
    <property type="entry name" value="Uma2"/>
    <property type="match status" value="1"/>
</dbReference>
<protein>
    <submittedName>
        <fullName evidence="2">Restriction endonuclease</fullName>
    </submittedName>
</protein>
<comment type="caution">
    <text evidence="2">The sequence shown here is derived from an EMBL/GenBank/DDBJ whole genome shotgun (WGS) entry which is preliminary data.</text>
</comment>
<dbReference type="EMBL" id="LACI01002035">
    <property type="protein sequence ID" value="KJU83110.1"/>
    <property type="molecule type" value="Genomic_DNA"/>
</dbReference>
<accession>A0A0F3GMF6</accession>
<dbReference type="AlphaFoldDB" id="A0A0F3GMF6"/>
<keyword evidence="2" id="KW-0255">Endonuclease</keyword>
<dbReference type="PANTHER" id="PTHR34107">
    <property type="entry name" value="SLL0198 PROTEIN-RELATED"/>
    <property type="match status" value="1"/>
</dbReference>
<dbReference type="InterPro" id="IPR008538">
    <property type="entry name" value="Uma2"/>
</dbReference>
<dbReference type="InterPro" id="IPR011335">
    <property type="entry name" value="Restrct_endonuc-II-like"/>
</dbReference>
<dbReference type="GO" id="GO:0004519">
    <property type="term" value="F:endonuclease activity"/>
    <property type="evidence" value="ECO:0007669"/>
    <property type="project" value="UniProtKB-KW"/>
</dbReference>
<proteinExistence type="predicted"/>
<evidence type="ECO:0000313" key="3">
    <source>
        <dbReference type="Proteomes" id="UP000033423"/>
    </source>
</evidence>
<keyword evidence="2" id="KW-0378">Hydrolase</keyword>
<keyword evidence="3" id="KW-1185">Reference proteome</keyword>